<dbReference type="Proteomes" id="UP000003835">
    <property type="component" value="Unassembled WGS sequence"/>
</dbReference>
<organism evidence="1 2">
    <name type="scientific">Coleofasciculus chthonoplastes PCC 7420</name>
    <dbReference type="NCBI Taxonomy" id="118168"/>
    <lineage>
        <taxon>Bacteria</taxon>
        <taxon>Bacillati</taxon>
        <taxon>Cyanobacteriota</taxon>
        <taxon>Cyanophyceae</taxon>
        <taxon>Coleofasciculales</taxon>
        <taxon>Coleofasciculaceae</taxon>
        <taxon>Coleofasciculus</taxon>
    </lineage>
</organism>
<reference evidence="1 2" key="1">
    <citation type="submission" date="2008-07" db="EMBL/GenBank/DDBJ databases">
        <authorList>
            <person name="Tandeau de Marsac N."/>
            <person name="Ferriera S."/>
            <person name="Johnson J."/>
            <person name="Kravitz S."/>
            <person name="Beeson K."/>
            <person name="Sutton G."/>
            <person name="Rogers Y.-H."/>
            <person name="Friedman R."/>
            <person name="Frazier M."/>
            <person name="Venter J.C."/>
        </authorList>
    </citation>
    <scope>NUCLEOTIDE SEQUENCE [LARGE SCALE GENOMIC DNA]</scope>
    <source>
        <strain evidence="1 2">PCC 7420</strain>
    </source>
</reference>
<dbReference type="STRING" id="118168.MC7420_2763"/>
<gene>
    <name evidence="1" type="ORF">MC7420_2763</name>
</gene>
<proteinExistence type="predicted"/>
<sequence length="39" mass="4506">MNQKPCRAVIVEQEERGVCDRALDMGQPDFHKQTDKKCT</sequence>
<dbReference type="EMBL" id="DS989875">
    <property type="protein sequence ID" value="EDX71202.1"/>
    <property type="molecule type" value="Genomic_DNA"/>
</dbReference>
<evidence type="ECO:0000313" key="2">
    <source>
        <dbReference type="Proteomes" id="UP000003835"/>
    </source>
</evidence>
<accession>B4W3R3</accession>
<dbReference type="HOGENOM" id="CLU_214275_0_0_3"/>
<protein>
    <submittedName>
        <fullName evidence="1">Uncharacterized protein</fullName>
    </submittedName>
</protein>
<evidence type="ECO:0000313" key="1">
    <source>
        <dbReference type="EMBL" id="EDX71202.1"/>
    </source>
</evidence>
<keyword evidence="2" id="KW-1185">Reference proteome</keyword>
<dbReference type="AlphaFoldDB" id="B4W3R3"/>
<name>B4W3R3_9CYAN</name>